<evidence type="ECO:0000259" key="2">
    <source>
        <dbReference type="PROSITE" id="PS50011"/>
    </source>
</evidence>
<protein>
    <submittedName>
        <fullName evidence="3">Protein kinase, ATP binding site-containing protein</fullName>
    </submittedName>
</protein>
<dbReference type="PROSITE" id="PS50011">
    <property type="entry name" value="PROTEIN_KINASE_DOM"/>
    <property type="match status" value="3"/>
</dbReference>
<dbReference type="Gene3D" id="1.10.510.10">
    <property type="entry name" value="Transferase(Phosphotransferase) domain 1"/>
    <property type="match status" value="3"/>
</dbReference>
<keyword evidence="3" id="KW-0808">Transferase</keyword>
<dbReference type="GO" id="GO:0004714">
    <property type="term" value="F:transmembrane receptor protein tyrosine kinase activity"/>
    <property type="evidence" value="ECO:0007669"/>
    <property type="project" value="InterPro"/>
</dbReference>
<organism evidence="3 4">
    <name type="scientific">Artemisia annua</name>
    <name type="common">Sweet wormwood</name>
    <dbReference type="NCBI Taxonomy" id="35608"/>
    <lineage>
        <taxon>Eukaryota</taxon>
        <taxon>Viridiplantae</taxon>
        <taxon>Streptophyta</taxon>
        <taxon>Embryophyta</taxon>
        <taxon>Tracheophyta</taxon>
        <taxon>Spermatophyta</taxon>
        <taxon>Magnoliopsida</taxon>
        <taxon>eudicotyledons</taxon>
        <taxon>Gunneridae</taxon>
        <taxon>Pentapetalae</taxon>
        <taxon>asterids</taxon>
        <taxon>campanulids</taxon>
        <taxon>Asterales</taxon>
        <taxon>Asteraceae</taxon>
        <taxon>Asteroideae</taxon>
        <taxon>Anthemideae</taxon>
        <taxon>Artemisiinae</taxon>
        <taxon>Artemisia</taxon>
    </lineage>
</organism>
<feature type="domain" description="Protein kinase" evidence="2">
    <location>
        <begin position="735"/>
        <end position="911"/>
    </location>
</feature>
<keyword evidence="3" id="KW-0418">Kinase</keyword>
<dbReference type="InterPro" id="IPR045272">
    <property type="entry name" value="ANXUR1/2-like"/>
</dbReference>
<dbReference type="PANTHER" id="PTHR27003">
    <property type="entry name" value="OS07G0166700 PROTEIN"/>
    <property type="match status" value="1"/>
</dbReference>
<dbReference type="STRING" id="35608.A0A2U1Q6V9"/>
<dbReference type="InterPro" id="IPR011009">
    <property type="entry name" value="Kinase-like_dom_sf"/>
</dbReference>
<keyword evidence="1" id="KW-0067">ATP-binding</keyword>
<evidence type="ECO:0000313" key="3">
    <source>
        <dbReference type="EMBL" id="PWA93662.1"/>
    </source>
</evidence>
<dbReference type="Gene3D" id="3.30.200.20">
    <property type="entry name" value="Phosphorylase Kinase, domain 1"/>
    <property type="match status" value="3"/>
</dbReference>
<proteinExistence type="predicted"/>
<dbReference type="GO" id="GO:0005524">
    <property type="term" value="F:ATP binding"/>
    <property type="evidence" value="ECO:0007669"/>
    <property type="project" value="UniProtKB-UniRule"/>
</dbReference>
<feature type="binding site" evidence="1">
    <location>
        <position position="766"/>
    </location>
    <ligand>
        <name>ATP</name>
        <dbReference type="ChEBI" id="CHEBI:30616"/>
    </ligand>
</feature>
<reference evidence="3 4" key="1">
    <citation type="journal article" date="2018" name="Mol. Plant">
        <title>The genome of Artemisia annua provides insight into the evolution of Asteraceae family and artemisinin biosynthesis.</title>
        <authorList>
            <person name="Shen Q."/>
            <person name="Zhang L."/>
            <person name="Liao Z."/>
            <person name="Wang S."/>
            <person name="Yan T."/>
            <person name="Shi P."/>
            <person name="Liu M."/>
            <person name="Fu X."/>
            <person name="Pan Q."/>
            <person name="Wang Y."/>
            <person name="Lv Z."/>
            <person name="Lu X."/>
            <person name="Zhang F."/>
            <person name="Jiang W."/>
            <person name="Ma Y."/>
            <person name="Chen M."/>
            <person name="Hao X."/>
            <person name="Li L."/>
            <person name="Tang Y."/>
            <person name="Lv G."/>
            <person name="Zhou Y."/>
            <person name="Sun X."/>
            <person name="Brodelius P.E."/>
            <person name="Rose J.K.C."/>
            <person name="Tang K."/>
        </authorList>
    </citation>
    <scope>NUCLEOTIDE SEQUENCE [LARGE SCALE GENOMIC DNA]</scope>
    <source>
        <strain evidence="4">cv. Huhao1</strain>
        <tissue evidence="3">Leaf</tissue>
    </source>
</reference>
<dbReference type="PANTHER" id="PTHR27003:SF359">
    <property type="entry name" value="SERINE_THREONINE-PROTEIN KINASE UNC-51-RELATED"/>
    <property type="match status" value="1"/>
</dbReference>
<feature type="domain" description="Protein kinase" evidence="2">
    <location>
        <begin position="25"/>
        <end position="349"/>
    </location>
</feature>
<accession>A0A2U1Q6V9</accession>
<dbReference type="Pfam" id="PF00069">
    <property type="entry name" value="Pkinase"/>
    <property type="match status" value="1"/>
</dbReference>
<dbReference type="Proteomes" id="UP000245207">
    <property type="component" value="Unassembled WGS sequence"/>
</dbReference>
<dbReference type="InterPro" id="IPR001245">
    <property type="entry name" value="Ser-Thr/Tyr_kinase_cat_dom"/>
</dbReference>
<keyword evidence="4" id="KW-1185">Reference proteome</keyword>
<dbReference type="AlphaFoldDB" id="A0A2U1Q6V9"/>
<sequence>MSSPMANLETFLIPLEEIKSATEKFHQKNFIAFGEYSKLYRGQLSESRENRTAAFKRFTDWCRDRKKEFLNELKVISNLNHENIIPFLGYCDEGEEMIIVYGYPVNGSLFDHLKDPDKRSCLTWQHRMEICMDAARGLIYLHSGLGQHDTVIHGSFMVSNIFLDDNLKAKICGFEMSELIPGNQPCKQVYKPYTNEDSDMEDSEMEDSHMEDSHMVDSEMEDSHMEDIYMDHKDPIYLETGFLKAQSDIYSFGVLLFRILTWPHISHDSKDGDGNPFSQKRDCMPNSLTMMVQHHYHNRLDSLIDPAIRDQVGGPSFRMIEEITCKCLSYNIKDRPTMDMVVKTIEDALDIHNQEAISVKGRGGEYRNPREFFIPFKEIELARGMFKESSLPPHINSDLYTAELSERWPNRTVVFKIYKFNILELKRKMFYNELEIVSRFHHENIIPYIGYCDEGGKQILIYEHAINGSLRDHLQDPDKLRCIPWEQRLKICLGAARGLRCLHSGLWDENKFAVHRHVRSEYILLDENMEAKISEFGLSIFVPRNKPQVSDYNICGVKDIPGTKPFIQKNNIRELPDSDIIDDFKASMDPIYKQSYIVNTEVDVYSFGCVMFEILSGLNTVSQRTRINSGKPDLIRLVHHHYGDNEMDKLVDPNIRDQIDGRSLRTFAETAYRCLSYNIKERPSMNRIIKKIEEALYFQNHKATISTTAIPSHQYQKLEDLFIPLKEINLATCEFSKTSQIGDGGFGVVYKGRLSEHWKNHEVAIKRLDKTGQQGKTEFRNELELISRFHHQNIIPFVGYCDEGGILRPESDVYSFGVVMFEMLSGMLAWYRRKIGDVKPRPLINLVRRYFDYGKELLIDPQIKDQIDNSSFQTFIETAYQCISFNSKERPTMEMIADKIEEALDFQVSRS</sequence>
<evidence type="ECO:0000313" key="4">
    <source>
        <dbReference type="Proteomes" id="UP000245207"/>
    </source>
</evidence>
<dbReference type="Pfam" id="PF07714">
    <property type="entry name" value="PK_Tyr_Ser-Thr"/>
    <property type="match status" value="2"/>
</dbReference>
<dbReference type="OrthoDB" id="2393669at2759"/>
<comment type="caution">
    <text evidence="3">The sequence shown here is derived from an EMBL/GenBank/DDBJ whole genome shotgun (WGS) entry which is preliminary data.</text>
</comment>
<dbReference type="InterPro" id="IPR017441">
    <property type="entry name" value="Protein_kinase_ATP_BS"/>
</dbReference>
<gene>
    <name evidence="3" type="ORF">CTI12_AA068240</name>
</gene>
<feature type="domain" description="Protein kinase" evidence="2">
    <location>
        <begin position="375"/>
        <end position="698"/>
    </location>
</feature>
<dbReference type="InterPro" id="IPR000719">
    <property type="entry name" value="Prot_kinase_dom"/>
</dbReference>
<dbReference type="SUPFAM" id="SSF56112">
    <property type="entry name" value="Protein kinase-like (PK-like)"/>
    <property type="match status" value="3"/>
</dbReference>
<dbReference type="EMBL" id="PKPP01000369">
    <property type="protein sequence ID" value="PWA93662.1"/>
    <property type="molecule type" value="Genomic_DNA"/>
</dbReference>
<evidence type="ECO:0000256" key="1">
    <source>
        <dbReference type="PROSITE-ProRule" id="PRU10141"/>
    </source>
</evidence>
<dbReference type="PROSITE" id="PS00107">
    <property type="entry name" value="PROTEIN_KINASE_ATP"/>
    <property type="match status" value="1"/>
</dbReference>
<name>A0A2U1Q6V9_ARTAN</name>
<dbReference type="GO" id="GO:0009506">
    <property type="term" value="C:plasmodesma"/>
    <property type="evidence" value="ECO:0007669"/>
    <property type="project" value="TreeGrafter"/>
</dbReference>
<dbReference type="GO" id="GO:0005886">
    <property type="term" value="C:plasma membrane"/>
    <property type="evidence" value="ECO:0007669"/>
    <property type="project" value="TreeGrafter"/>
</dbReference>
<keyword evidence="1" id="KW-0547">Nucleotide-binding</keyword>